<evidence type="ECO:0008006" key="4">
    <source>
        <dbReference type="Google" id="ProtNLM"/>
    </source>
</evidence>
<gene>
    <name evidence="2" type="ORF">FE257_011136</name>
</gene>
<name>A0AAD4CHT7_ASPNN</name>
<dbReference type="PANTHER" id="PTHR38167">
    <property type="entry name" value="C2H2-TYPE DOMAIN-CONTAINING PROTEIN"/>
    <property type="match status" value="1"/>
</dbReference>
<evidence type="ECO:0000313" key="3">
    <source>
        <dbReference type="Proteomes" id="UP001194746"/>
    </source>
</evidence>
<keyword evidence="3" id="KW-1185">Reference proteome</keyword>
<proteinExistence type="predicted"/>
<dbReference type="Proteomes" id="UP001194746">
    <property type="component" value="Unassembled WGS sequence"/>
</dbReference>
<organism evidence="2 3">
    <name type="scientific">Aspergillus nanangensis</name>
    <dbReference type="NCBI Taxonomy" id="2582783"/>
    <lineage>
        <taxon>Eukaryota</taxon>
        <taxon>Fungi</taxon>
        <taxon>Dikarya</taxon>
        <taxon>Ascomycota</taxon>
        <taxon>Pezizomycotina</taxon>
        <taxon>Eurotiomycetes</taxon>
        <taxon>Eurotiomycetidae</taxon>
        <taxon>Eurotiales</taxon>
        <taxon>Aspergillaceae</taxon>
        <taxon>Aspergillus</taxon>
        <taxon>Aspergillus subgen. Circumdati</taxon>
    </lineage>
</organism>
<reference evidence="2" key="2">
    <citation type="submission" date="2020-02" db="EMBL/GenBank/DDBJ databases">
        <authorList>
            <person name="Gilchrist C.L.M."/>
            <person name="Chooi Y.-H."/>
        </authorList>
    </citation>
    <scope>NUCLEOTIDE SEQUENCE</scope>
    <source>
        <strain evidence="2">MST-FP2251</strain>
    </source>
</reference>
<comment type="caution">
    <text evidence="2">The sequence shown here is derived from an EMBL/GenBank/DDBJ whole genome shotgun (WGS) entry which is preliminary data.</text>
</comment>
<protein>
    <recommendedName>
        <fullName evidence="4">C2H2-type domain-containing protein</fullName>
    </recommendedName>
</protein>
<accession>A0AAD4CHT7</accession>
<evidence type="ECO:0000313" key="2">
    <source>
        <dbReference type="EMBL" id="KAF9886759.1"/>
    </source>
</evidence>
<feature type="region of interest" description="Disordered" evidence="1">
    <location>
        <begin position="48"/>
        <end position="79"/>
    </location>
</feature>
<sequence length="176" mass="19936">MDATTKTAETLNQAIDNASSHVIRSTLKKISRDLPDAFEMISNSLLVSEELVPGPDNSSIKDSAESEDSNDQDKPDKKCSKRLRERYAECPNCEQEFDTTTNTSKSCRFHPGVAQMDEDYFEDCYEERRIPSDSEETMKEYPEAYAWDCCKGEGDAAPCMTDWYREGVPAQKMRAS</sequence>
<dbReference type="AlphaFoldDB" id="A0AAD4CHT7"/>
<evidence type="ECO:0000256" key="1">
    <source>
        <dbReference type="SAM" id="MobiDB-lite"/>
    </source>
</evidence>
<dbReference type="EMBL" id="VCAU01000072">
    <property type="protein sequence ID" value="KAF9886759.1"/>
    <property type="molecule type" value="Genomic_DNA"/>
</dbReference>
<reference evidence="2" key="1">
    <citation type="journal article" date="2019" name="Beilstein J. Org. Chem.">
        <title>Nanangenines: drimane sesquiterpenoids as the dominant metabolite cohort of a novel Australian fungus, Aspergillus nanangensis.</title>
        <authorList>
            <person name="Lacey H.J."/>
            <person name="Gilchrist C.L.M."/>
            <person name="Crombie A."/>
            <person name="Kalaitzis J.A."/>
            <person name="Vuong D."/>
            <person name="Rutledge P.J."/>
            <person name="Turner P."/>
            <person name="Pitt J.I."/>
            <person name="Lacey E."/>
            <person name="Chooi Y.H."/>
            <person name="Piggott A.M."/>
        </authorList>
    </citation>
    <scope>NUCLEOTIDE SEQUENCE</scope>
    <source>
        <strain evidence="2">MST-FP2251</strain>
    </source>
</reference>
<dbReference type="PANTHER" id="PTHR38167:SF1">
    <property type="entry name" value="C2H2-TYPE DOMAIN-CONTAINING PROTEIN"/>
    <property type="match status" value="1"/>
</dbReference>